<dbReference type="OrthoDB" id="894286at2"/>
<accession>A0A1U9UWU9</accession>
<dbReference type="KEGG" id="cuh:BJN34_22775"/>
<proteinExistence type="predicted"/>
<dbReference type="GO" id="GO:0006281">
    <property type="term" value="P:DNA repair"/>
    <property type="evidence" value="ECO:0007669"/>
    <property type="project" value="InterPro"/>
</dbReference>
<evidence type="ECO:0000259" key="2">
    <source>
        <dbReference type="Pfam" id="PF02805"/>
    </source>
</evidence>
<protein>
    <submittedName>
        <fullName evidence="3">Metal-binding protein</fullName>
    </submittedName>
</protein>
<reference evidence="4" key="1">
    <citation type="submission" date="2017-02" db="EMBL/GenBank/DDBJ databases">
        <title>Complete genome sequence of Cupriavidus necator strain NH9, a 3-chlorobenzoate degrader.</title>
        <authorList>
            <person name="Moriuchi R."/>
            <person name="Dohra H."/>
            <person name="Ogawa N."/>
        </authorList>
    </citation>
    <scope>NUCLEOTIDE SEQUENCE [LARGE SCALE GENOMIC DNA]</scope>
    <source>
        <strain evidence="4">NH9</strain>
    </source>
</reference>
<evidence type="ECO:0000256" key="1">
    <source>
        <dbReference type="ARBA" id="ARBA00023159"/>
    </source>
</evidence>
<keyword evidence="1" id="KW-0010">Activator</keyword>
<organism evidence="3 4">
    <name type="scientific">Cupriavidus necator</name>
    <name type="common">Alcaligenes eutrophus</name>
    <name type="synonym">Ralstonia eutropha</name>
    <dbReference type="NCBI Taxonomy" id="106590"/>
    <lineage>
        <taxon>Bacteria</taxon>
        <taxon>Pseudomonadati</taxon>
        <taxon>Pseudomonadota</taxon>
        <taxon>Betaproteobacteria</taxon>
        <taxon>Burkholderiales</taxon>
        <taxon>Burkholderiaceae</taxon>
        <taxon>Cupriavidus</taxon>
    </lineage>
</organism>
<dbReference type="GO" id="GO:0003677">
    <property type="term" value="F:DNA binding"/>
    <property type="evidence" value="ECO:0007669"/>
    <property type="project" value="InterPro"/>
</dbReference>
<dbReference type="Proteomes" id="UP000189627">
    <property type="component" value="Chromosome 2"/>
</dbReference>
<dbReference type="RefSeq" id="WP_078199129.1">
    <property type="nucleotide sequence ID" value="NZ_CP017758.1"/>
</dbReference>
<gene>
    <name evidence="3" type="ORF">BJN34_22775</name>
</gene>
<dbReference type="InterPro" id="IPR035451">
    <property type="entry name" value="Ada-like_dom_sf"/>
</dbReference>
<dbReference type="SUPFAM" id="SSF57884">
    <property type="entry name" value="Ada DNA repair protein, N-terminal domain (N-Ada 10)"/>
    <property type="match status" value="1"/>
</dbReference>
<dbReference type="GO" id="GO:0006355">
    <property type="term" value="P:regulation of DNA-templated transcription"/>
    <property type="evidence" value="ECO:0007669"/>
    <property type="project" value="InterPro"/>
</dbReference>
<name>A0A1U9UWU9_CUPNE</name>
<evidence type="ECO:0000313" key="3">
    <source>
        <dbReference type="EMBL" id="AQV96691.1"/>
    </source>
</evidence>
<dbReference type="Pfam" id="PF02805">
    <property type="entry name" value="Ada_Zn_binding"/>
    <property type="match status" value="1"/>
</dbReference>
<feature type="domain" description="Ada DNA repair metal-binding" evidence="2">
    <location>
        <begin position="27"/>
        <end position="77"/>
    </location>
</feature>
<dbReference type="GO" id="GO:0008270">
    <property type="term" value="F:zinc ion binding"/>
    <property type="evidence" value="ECO:0007669"/>
    <property type="project" value="InterPro"/>
</dbReference>
<dbReference type="Gene3D" id="3.40.10.10">
    <property type="entry name" value="DNA Methylphosphotriester Repair Domain"/>
    <property type="match status" value="1"/>
</dbReference>
<dbReference type="EMBL" id="CP017758">
    <property type="protein sequence ID" value="AQV96691.1"/>
    <property type="molecule type" value="Genomic_DNA"/>
</dbReference>
<sequence>MSHARTWTLIGQDGRAYESPEPGTLGAHRGAKIYGRLDCRAARRAIARGGYVRHRVFFLDEITAIAAGYRPCAVCMPGQYAEWKQRLHRQPPAAVDVSRAIRAGLPP</sequence>
<evidence type="ECO:0000313" key="4">
    <source>
        <dbReference type="Proteomes" id="UP000189627"/>
    </source>
</evidence>
<dbReference type="InterPro" id="IPR004026">
    <property type="entry name" value="Ada_DNA_repair_Zn-bd"/>
</dbReference>
<dbReference type="GO" id="GO:0008168">
    <property type="term" value="F:methyltransferase activity"/>
    <property type="evidence" value="ECO:0007669"/>
    <property type="project" value="InterPro"/>
</dbReference>
<dbReference type="AlphaFoldDB" id="A0A1U9UWU9"/>